<evidence type="ECO:0000256" key="6">
    <source>
        <dbReference type="ARBA" id="ARBA00023277"/>
    </source>
</evidence>
<dbReference type="InterPro" id="IPR052078">
    <property type="entry name" value="Trehalose_Metab_GTase"/>
</dbReference>
<dbReference type="InterPro" id="IPR001296">
    <property type="entry name" value="Glyco_trans_1"/>
</dbReference>
<evidence type="ECO:0000256" key="5">
    <source>
        <dbReference type="ARBA" id="ARBA00022679"/>
    </source>
</evidence>
<sequence>YTGDCENYRPNIVIVHDPQPLGLARYLKKGDQKWLWRFHIDVQGDTLEANPALEKFITFWAGFYDAVMFSGAHYVVDFWPMQKYISPPFIDPLSIKNKELSSDEIAKVLEKYGIDERIPILVQIGRFDPWKGIDTTIQAYKIARREERCQLIVAGNMASDDPEGEGIFNRFCQETRDEPDIHILRLPDDVTINALEVNALQRATRIILQPSTKEGFGLVITEAMWKGKPVITREVGAIPIQVRGGETGFF</sequence>
<gene>
    <name evidence="9" type="ORF">S06H3_51222</name>
</gene>
<dbReference type="GO" id="GO:0016757">
    <property type="term" value="F:glycosyltransferase activity"/>
    <property type="evidence" value="ECO:0007669"/>
    <property type="project" value="UniProtKB-KW"/>
</dbReference>
<evidence type="ECO:0000259" key="8">
    <source>
        <dbReference type="Pfam" id="PF21269"/>
    </source>
</evidence>
<evidence type="ECO:0000256" key="3">
    <source>
        <dbReference type="ARBA" id="ARBA00022526"/>
    </source>
</evidence>
<feature type="domain" description="Glycosyl transferase family 1" evidence="7">
    <location>
        <begin position="109"/>
        <end position="250"/>
    </location>
</feature>
<dbReference type="EMBL" id="BARV01032493">
    <property type="protein sequence ID" value="GAI34677.1"/>
    <property type="molecule type" value="Genomic_DNA"/>
</dbReference>
<keyword evidence="6" id="KW-0119">Carbohydrate metabolism</keyword>
<dbReference type="PANTHER" id="PTHR47779:SF1">
    <property type="entry name" value="SYNTHASE (CCG-9), PUTATIVE (AFU_ORTHOLOGUE AFUA_3G12100)-RELATED"/>
    <property type="match status" value="1"/>
</dbReference>
<comment type="subunit">
    <text evidence="2">Homodimer.</text>
</comment>
<feature type="non-terminal residue" evidence="9">
    <location>
        <position position="250"/>
    </location>
</feature>
<dbReference type="Gene3D" id="3.40.50.2000">
    <property type="entry name" value="Glycogen Phosphorylase B"/>
    <property type="match status" value="2"/>
</dbReference>
<dbReference type="PANTHER" id="PTHR47779">
    <property type="entry name" value="SYNTHASE (CCG-9), PUTATIVE (AFU_ORTHOLOGUE AFUA_3G12100)-RELATED"/>
    <property type="match status" value="1"/>
</dbReference>
<comment type="caution">
    <text evidence="9">The sequence shown here is derived from an EMBL/GenBank/DDBJ whole genome shotgun (WGS) entry which is preliminary data.</text>
</comment>
<comment type="similarity">
    <text evidence="1">Belongs to the glycosyltransferase group 1 family. Glycosyltransferase 4 subfamily.</text>
</comment>
<proteinExistence type="inferred from homology"/>
<protein>
    <submittedName>
        <fullName evidence="9">Uncharacterized protein</fullName>
    </submittedName>
</protein>
<feature type="non-terminal residue" evidence="9">
    <location>
        <position position="1"/>
    </location>
</feature>
<name>X1MSM5_9ZZZZ</name>
<feature type="domain" description="Trehalose synthase N-terminal" evidence="8">
    <location>
        <begin position="11"/>
        <end position="75"/>
    </location>
</feature>
<evidence type="ECO:0000313" key="9">
    <source>
        <dbReference type="EMBL" id="GAI34677.1"/>
    </source>
</evidence>
<dbReference type="GO" id="GO:0006006">
    <property type="term" value="P:glucose metabolic process"/>
    <property type="evidence" value="ECO:0007669"/>
    <property type="project" value="UniProtKB-KW"/>
</dbReference>
<keyword evidence="4" id="KW-0328">Glycosyltransferase</keyword>
<dbReference type="InterPro" id="IPR049438">
    <property type="entry name" value="TreT_GT1"/>
</dbReference>
<evidence type="ECO:0000256" key="1">
    <source>
        <dbReference type="ARBA" id="ARBA00009481"/>
    </source>
</evidence>
<evidence type="ECO:0000259" key="7">
    <source>
        <dbReference type="Pfam" id="PF00534"/>
    </source>
</evidence>
<evidence type="ECO:0000256" key="4">
    <source>
        <dbReference type="ARBA" id="ARBA00022676"/>
    </source>
</evidence>
<evidence type="ECO:0000256" key="2">
    <source>
        <dbReference type="ARBA" id="ARBA00011738"/>
    </source>
</evidence>
<accession>X1MSM5</accession>
<organism evidence="9">
    <name type="scientific">marine sediment metagenome</name>
    <dbReference type="NCBI Taxonomy" id="412755"/>
    <lineage>
        <taxon>unclassified sequences</taxon>
        <taxon>metagenomes</taxon>
        <taxon>ecological metagenomes</taxon>
    </lineage>
</organism>
<dbReference type="AlphaFoldDB" id="X1MSM5"/>
<keyword evidence="3" id="KW-0313">Glucose metabolism</keyword>
<dbReference type="Pfam" id="PF21269">
    <property type="entry name" value="TreT_GT1"/>
    <property type="match status" value="1"/>
</dbReference>
<dbReference type="SUPFAM" id="SSF53756">
    <property type="entry name" value="UDP-Glycosyltransferase/glycogen phosphorylase"/>
    <property type="match status" value="1"/>
</dbReference>
<keyword evidence="5" id="KW-0808">Transferase</keyword>
<dbReference type="Pfam" id="PF00534">
    <property type="entry name" value="Glycos_transf_1"/>
    <property type="match status" value="1"/>
</dbReference>
<reference evidence="9" key="1">
    <citation type="journal article" date="2014" name="Front. Microbiol.">
        <title>High frequency of phylogenetically diverse reductive dehalogenase-homologous genes in deep subseafloor sedimentary metagenomes.</title>
        <authorList>
            <person name="Kawai M."/>
            <person name="Futagami T."/>
            <person name="Toyoda A."/>
            <person name="Takaki Y."/>
            <person name="Nishi S."/>
            <person name="Hori S."/>
            <person name="Arai W."/>
            <person name="Tsubouchi T."/>
            <person name="Morono Y."/>
            <person name="Uchiyama I."/>
            <person name="Ito T."/>
            <person name="Fujiyama A."/>
            <person name="Inagaki F."/>
            <person name="Takami H."/>
        </authorList>
    </citation>
    <scope>NUCLEOTIDE SEQUENCE</scope>
    <source>
        <strain evidence="9">Expedition CK06-06</strain>
    </source>
</reference>